<evidence type="ECO:0000313" key="4">
    <source>
        <dbReference type="EMBL" id="WOH07429.1"/>
    </source>
</evidence>
<evidence type="ECO:0000313" key="5">
    <source>
        <dbReference type="Proteomes" id="UP000077755"/>
    </source>
</evidence>
<name>A0AAF1B5K0_DAUCS</name>
<dbReference type="EMBL" id="CP093349">
    <property type="protein sequence ID" value="WOH07429.1"/>
    <property type="molecule type" value="Genomic_DNA"/>
</dbReference>
<keyword evidence="2" id="KW-0378">Hydrolase</keyword>
<dbReference type="AlphaFoldDB" id="A0AAF1B5K0"/>
<protein>
    <submittedName>
        <fullName evidence="4">Uncharacterized protein</fullName>
    </submittedName>
</protein>
<sequence>MYGKEIVELRKESQWKFLNTLFSIPEAVAYMQMVDRLDEGVMSPDLGPLNYKSLYKAMNDGGLLLSFPFAFLVSNYKYMQLCC</sequence>
<keyword evidence="1" id="KW-0479">Metal-binding</keyword>
<organism evidence="4 5">
    <name type="scientific">Daucus carota subsp. sativus</name>
    <name type="common">Carrot</name>
    <dbReference type="NCBI Taxonomy" id="79200"/>
    <lineage>
        <taxon>Eukaryota</taxon>
        <taxon>Viridiplantae</taxon>
        <taxon>Streptophyta</taxon>
        <taxon>Embryophyta</taxon>
        <taxon>Tracheophyta</taxon>
        <taxon>Spermatophyta</taxon>
        <taxon>Magnoliopsida</taxon>
        <taxon>eudicotyledons</taxon>
        <taxon>Gunneridae</taxon>
        <taxon>Pentapetalae</taxon>
        <taxon>asterids</taxon>
        <taxon>campanulids</taxon>
        <taxon>Apiales</taxon>
        <taxon>Apiaceae</taxon>
        <taxon>Apioideae</taxon>
        <taxon>Scandiceae</taxon>
        <taxon>Daucinae</taxon>
        <taxon>Daucus</taxon>
        <taxon>Daucus sect. Daucus</taxon>
    </lineage>
</organism>
<reference evidence="4" key="1">
    <citation type="journal article" date="2016" name="Nat. Genet.">
        <title>A high-quality carrot genome assembly provides new insights into carotenoid accumulation and asterid genome evolution.</title>
        <authorList>
            <person name="Iorizzo M."/>
            <person name="Ellison S."/>
            <person name="Senalik D."/>
            <person name="Zeng P."/>
            <person name="Satapoomin P."/>
            <person name="Huang J."/>
            <person name="Bowman M."/>
            <person name="Iovene M."/>
            <person name="Sanseverino W."/>
            <person name="Cavagnaro P."/>
            <person name="Yildiz M."/>
            <person name="Macko-Podgorni A."/>
            <person name="Moranska E."/>
            <person name="Grzebelus E."/>
            <person name="Grzebelus D."/>
            <person name="Ashrafi H."/>
            <person name="Zheng Z."/>
            <person name="Cheng S."/>
            <person name="Spooner D."/>
            <person name="Van Deynze A."/>
            <person name="Simon P."/>
        </authorList>
    </citation>
    <scope>NUCLEOTIDE SEQUENCE</scope>
    <source>
        <tissue evidence="4">Leaf</tissue>
    </source>
</reference>
<dbReference type="InterPro" id="IPR036412">
    <property type="entry name" value="HAD-like_sf"/>
</dbReference>
<gene>
    <name evidence="4" type="ORF">DCAR_0726859</name>
</gene>
<dbReference type="Pfam" id="PF05761">
    <property type="entry name" value="5_nucleotid"/>
    <property type="match status" value="1"/>
</dbReference>
<evidence type="ECO:0000256" key="2">
    <source>
        <dbReference type="ARBA" id="ARBA00022801"/>
    </source>
</evidence>
<evidence type="ECO:0000256" key="3">
    <source>
        <dbReference type="ARBA" id="ARBA00022842"/>
    </source>
</evidence>
<dbReference type="Proteomes" id="UP000077755">
    <property type="component" value="Chromosome 7"/>
</dbReference>
<dbReference type="SUPFAM" id="SSF56784">
    <property type="entry name" value="HAD-like"/>
    <property type="match status" value="1"/>
</dbReference>
<keyword evidence="3" id="KW-0460">Magnesium</keyword>
<dbReference type="InterPro" id="IPR008380">
    <property type="entry name" value="HAD-SF_hydro_IG_5-nucl"/>
</dbReference>
<accession>A0AAF1B5K0</accession>
<dbReference type="GO" id="GO:0046872">
    <property type="term" value="F:metal ion binding"/>
    <property type="evidence" value="ECO:0007669"/>
    <property type="project" value="UniProtKB-KW"/>
</dbReference>
<proteinExistence type="predicted"/>
<keyword evidence="5" id="KW-1185">Reference proteome</keyword>
<reference evidence="4" key="2">
    <citation type="submission" date="2022-03" db="EMBL/GenBank/DDBJ databases">
        <title>Draft title - Genomic analysis of global carrot germplasm unveils the trajectory of domestication and the origin of high carotenoid orange carrot.</title>
        <authorList>
            <person name="Iorizzo M."/>
            <person name="Ellison S."/>
            <person name="Senalik D."/>
            <person name="Macko-Podgorni A."/>
            <person name="Grzebelus D."/>
            <person name="Bostan H."/>
            <person name="Rolling W."/>
            <person name="Curaba J."/>
            <person name="Simon P."/>
        </authorList>
    </citation>
    <scope>NUCLEOTIDE SEQUENCE</scope>
    <source>
        <tissue evidence="4">Leaf</tissue>
    </source>
</reference>
<evidence type="ECO:0000256" key="1">
    <source>
        <dbReference type="ARBA" id="ARBA00022723"/>
    </source>
</evidence>
<dbReference type="GO" id="GO:0016787">
    <property type="term" value="F:hydrolase activity"/>
    <property type="evidence" value="ECO:0007669"/>
    <property type="project" value="UniProtKB-KW"/>
</dbReference>